<dbReference type="EMBL" id="NDIQ01000021">
    <property type="protein sequence ID" value="PRT55081.1"/>
    <property type="molecule type" value="Genomic_DNA"/>
</dbReference>
<gene>
    <name evidence="14" type="ORF">B9G98_02701</name>
</gene>
<dbReference type="InterPro" id="IPR027417">
    <property type="entry name" value="P-loop_NTPase"/>
</dbReference>
<dbReference type="GO" id="GO:0016787">
    <property type="term" value="F:hydrolase activity"/>
    <property type="evidence" value="ECO:0007669"/>
    <property type="project" value="UniProtKB-UniRule"/>
</dbReference>
<dbReference type="GO" id="GO:0000725">
    <property type="term" value="P:recombinational repair"/>
    <property type="evidence" value="ECO:0007669"/>
    <property type="project" value="TreeGrafter"/>
</dbReference>
<name>A0A2T0FJA6_9ASCO</name>
<evidence type="ECO:0000256" key="3">
    <source>
        <dbReference type="ARBA" id="ARBA00022801"/>
    </source>
</evidence>
<keyword evidence="2 11" id="KW-0547">Nucleotide-binding</keyword>
<comment type="caution">
    <text evidence="14">The sequence shown here is derived from an EMBL/GenBank/DDBJ whole genome shotgun (WGS) entry which is preliminary data.</text>
</comment>
<dbReference type="AlphaFoldDB" id="A0A2T0FJA6"/>
<dbReference type="CDD" id="cd17932">
    <property type="entry name" value="DEXQc_UvrD"/>
    <property type="match status" value="1"/>
</dbReference>
<evidence type="ECO:0000256" key="4">
    <source>
        <dbReference type="ARBA" id="ARBA00022806"/>
    </source>
</evidence>
<keyword evidence="6" id="KW-0238">DNA-binding</keyword>
<protein>
    <recommendedName>
        <fullName evidence="9">DNA 3'-5' helicase</fullName>
        <ecNumber evidence="9">5.6.2.4</ecNumber>
    </recommendedName>
</protein>
<proteinExistence type="inferred from homology"/>
<dbReference type="GO" id="GO:0043138">
    <property type="term" value="F:3'-5' DNA helicase activity"/>
    <property type="evidence" value="ECO:0007669"/>
    <property type="project" value="UniProtKB-EC"/>
</dbReference>
<dbReference type="Pfam" id="PF00580">
    <property type="entry name" value="UvrD-helicase"/>
    <property type="match status" value="1"/>
</dbReference>
<keyword evidence="5 11" id="KW-0067">ATP-binding</keyword>
<organism evidence="14 15">
    <name type="scientific">Wickerhamiella sorbophila</name>
    <dbReference type="NCBI Taxonomy" id="45607"/>
    <lineage>
        <taxon>Eukaryota</taxon>
        <taxon>Fungi</taxon>
        <taxon>Dikarya</taxon>
        <taxon>Ascomycota</taxon>
        <taxon>Saccharomycotina</taxon>
        <taxon>Dipodascomycetes</taxon>
        <taxon>Dipodascales</taxon>
        <taxon>Trichomonascaceae</taxon>
        <taxon>Wickerhamiella</taxon>
    </lineage>
</organism>
<dbReference type="InterPro" id="IPR014017">
    <property type="entry name" value="DNA_helicase_UvrD-like_C"/>
</dbReference>
<feature type="domain" description="UvrD-like helicase C-terminal" evidence="13">
    <location>
        <begin position="268"/>
        <end position="532"/>
    </location>
</feature>
<dbReference type="PANTHER" id="PTHR11070:SF2">
    <property type="entry name" value="ATP-DEPENDENT DNA HELICASE SRS2"/>
    <property type="match status" value="1"/>
</dbReference>
<evidence type="ECO:0000313" key="15">
    <source>
        <dbReference type="Proteomes" id="UP000238350"/>
    </source>
</evidence>
<evidence type="ECO:0000256" key="2">
    <source>
        <dbReference type="ARBA" id="ARBA00022741"/>
    </source>
</evidence>
<comment type="similarity">
    <text evidence="1">Belongs to the helicase family. UvrD subfamily.</text>
</comment>
<sequence length="633" mass="71300">MLNTEQQRAVEFNGQYLQIIAGPGTGKTLTLASRIERLIENGELLPERVLALTFTNNAVQELKIRLSNKFGDEKASLMKVMTYHAFSTYLISLNPSVVGLNPLQWGSADEWDQQVILLSLRGLGSNARSRLNKLRYIRRAINSGQAVYSGQMKALESYKNVLQSLQMVDYDTMLEMGSKIIAEIDDEQLNIDHIFLDEFQDSSPLQWELVNALVKKNSSRKLTVVGDPNQEIYGFMNEWHSSSFSVMDKDFPNSQKVRLDTSYRSNQEICDLTAEMISGEAEKEEETSLTSVKGYTGDIPTIQLHDSTQAEYESLVANVKSYLLNNRPDNIGILVRTNVDLDTVAKLFIEAGIPVDTFLNRSVLANPYVRLVYCLYKHVTQPSDVYLLHLLTSQKSTIFNTSQSTILKSYLGQTDIMAAAGLVAARSRTHKQVEQKVREVDIYLKSSLETLRATRDVQTVISESNDLLKQISSDVVQSPPELESFYDWIERSSLNKSSSDEPLVPWIVKEIRNPRSSARGSISIHTVHSAKGLEWDAVFMPRVEPGVYPLYFNSETLPDRKVLYVGMTRAKKTLALSATRVESTFLSGCKTLVRKGIKPQSEGDLRSRYPKLFGPLPYLSKSHVSSMIKKLHL</sequence>
<dbReference type="InterPro" id="IPR013986">
    <property type="entry name" value="DExx_box_DNA_helicase_dom_sf"/>
</dbReference>
<dbReference type="PROSITE" id="PS51198">
    <property type="entry name" value="UVRD_HELICASE_ATP_BIND"/>
    <property type="match status" value="1"/>
</dbReference>
<dbReference type="STRING" id="45607.A0A2T0FJA6"/>
<evidence type="ECO:0000259" key="12">
    <source>
        <dbReference type="PROSITE" id="PS51198"/>
    </source>
</evidence>
<comment type="catalytic activity">
    <reaction evidence="8">
        <text>Couples ATP hydrolysis with the unwinding of duplex DNA by translocating in the 3'-5' direction.</text>
        <dbReference type="EC" id="5.6.2.4"/>
    </reaction>
</comment>
<dbReference type="InterPro" id="IPR014016">
    <property type="entry name" value="UvrD-like_ATP-bd"/>
</dbReference>
<dbReference type="InterPro" id="IPR000212">
    <property type="entry name" value="DNA_helicase_UvrD/REP"/>
</dbReference>
<dbReference type="SUPFAM" id="SSF52540">
    <property type="entry name" value="P-loop containing nucleoside triphosphate hydrolases"/>
    <property type="match status" value="1"/>
</dbReference>
<feature type="binding site" evidence="11">
    <location>
        <begin position="21"/>
        <end position="28"/>
    </location>
    <ligand>
        <name>ATP</name>
        <dbReference type="ChEBI" id="CHEBI:30616"/>
    </ligand>
</feature>
<dbReference type="GO" id="GO:0003677">
    <property type="term" value="F:DNA binding"/>
    <property type="evidence" value="ECO:0007669"/>
    <property type="project" value="UniProtKB-KW"/>
</dbReference>
<evidence type="ECO:0000259" key="13">
    <source>
        <dbReference type="PROSITE" id="PS51217"/>
    </source>
</evidence>
<dbReference type="EC" id="5.6.2.4" evidence="9"/>
<evidence type="ECO:0000256" key="10">
    <source>
        <dbReference type="ARBA" id="ARBA00048988"/>
    </source>
</evidence>
<evidence type="ECO:0000256" key="8">
    <source>
        <dbReference type="ARBA" id="ARBA00034617"/>
    </source>
</evidence>
<evidence type="ECO:0000313" key="14">
    <source>
        <dbReference type="EMBL" id="PRT55081.1"/>
    </source>
</evidence>
<evidence type="ECO:0000256" key="11">
    <source>
        <dbReference type="PROSITE-ProRule" id="PRU00560"/>
    </source>
</evidence>
<dbReference type="PANTHER" id="PTHR11070">
    <property type="entry name" value="UVRD / RECB / PCRA DNA HELICASE FAMILY MEMBER"/>
    <property type="match status" value="1"/>
</dbReference>
<accession>A0A2T0FJA6</accession>
<dbReference type="GO" id="GO:0005524">
    <property type="term" value="F:ATP binding"/>
    <property type="evidence" value="ECO:0007669"/>
    <property type="project" value="UniProtKB-UniRule"/>
</dbReference>
<dbReference type="RefSeq" id="XP_024665026.1">
    <property type="nucleotide sequence ID" value="XM_024809258.1"/>
</dbReference>
<evidence type="ECO:0000256" key="6">
    <source>
        <dbReference type="ARBA" id="ARBA00023125"/>
    </source>
</evidence>
<keyword evidence="15" id="KW-1185">Reference proteome</keyword>
<evidence type="ECO:0000256" key="9">
    <source>
        <dbReference type="ARBA" id="ARBA00034808"/>
    </source>
</evidence>
<dbReference type="OrthoDB" id="1470711at2759"/>
<keyword evidence="7" id="KW-0413">Isomerase</keyword>
<comment type="catalytic activity">
    <reaction evidence="10">
        <text>ATP + H2O = ADP + phosphate + H(+)</text>
        <dbReference type="Rhea" id="RHEA:13065"/>
        <dbReference type="ChEBI" id="CHEBI:15377"/>
        <dbReference type="ChEBI" id="CHEBI:15378"/>
        <dbReference type="ChEBI" id="CHEBI:30616"/>
        <dbReference type="ChEBI" id="CHEBI:43474"/>
        <dbReference type="ChEBI" id="CHEBI:456216"/>
        <dbReference type="EC" id="5.6.2.4"/>
    </reaction>
</comment>
<dbReference type="Proteomes" id="UP000238350">
    <property type="component" value="Unassembled WGS sequence"/>
</dbReference>
<dbReference type="Gene3D" id="1.10.10.160">
    <property type="match status" value="1"/>
</dbReference>
<evidence type="ECO:0000256" key="5">
    <source>
        <dbReference type="ARBA" id="ARBA00022840"/>
    </source>
</evidence>
<dbReference type="Gene3D" id="1.10.486.10">
    <property type="entry name" value="PCRA, domain 4"/>
    <property type="match status" value="1"/>
</dbReference>
<feature type="domain" description="UvrD-like helicase ATP-binding" evidence="12">
    <location>
        <begin position="1"/>
        <end position="266"/>
    </location>
</feature>
<keyword evidence="3 11" id="KW-0378">Hydrolase</keyword>
<evidence type="ECO:0000256" key="7">
    <source>
        <dbReference type="ARBA" id="ARBA00023235"/>
    </source>
</evidence>
<dbReference type="GeneID" id="36516449"/>
<dbReference type="Pfam" id="PF13361">
    <property type="entry name" value="UvrD_C"/>
    <property type="match status" value="1"/>
</dbReference>
<dbReference type="PROSITE" id="PS51217">
    <property type="entry name" value="UVRD_HELICASE_CTER"/>
    <property type="match status" value="1"/>
</dbReference>
<keyword evidence="4 11" id="KW-0347">Helicase</keyword>
<evidence type="ECO:0000256" key="1">
    <source>
        <dbReference type="ARBA" id="ARBA00009922"/>
    </source>
</evidence>
<dbReference type="Gene3D" id="3.40.50.300">
    <property type="entry name" value="P-loop containing nucleotide triphosphate hydrolases"/>
    <property type="match status" value="2"/>
</dbReference>
<reference evidence="14 15" key="1">
    <citation type="submission" date="2017-04" db="EMBL/GenBank/DDBJ databases">
        <title>Genome sequencing of [Candida] sorbophila.</title>
        <authorList>
            <person name="Ahn J.O."/>
        </authorList>
    </citation>
    <scope>NUCLEOTIDE SEQUENCE [LARGE SCALE GENOMIC DNA]</scope>
    <source>
        <strain evidence="14 15">DS02</strain>
    </source>
</reference>